<keyword evidence="1" id="KW-0472">Membrane</keyword>
<evidence type="ECO:0000313" key="3">
    <source>
        <dbReference type="EMBL" id="KAH3661284.1"/>
    </source>
</evidence>
<feature type="transmembrane region" description="Helical" evidence="1">
    <location>
        <begin position="54"/>
        <end position="73"/>
    </location>
</feature>
<name>A0A9P8NXK4_9ASCO</name>
<protein>
    <recommendedName>
        <fullName evidence="2">Sld7 C-terminal domain-containing protein</fullName>
    </recommendedName>
</protein>
<dbReference type="EMBL" id="JAEUBE010000487">
    <property type="protein sequence ID" value="KAH3661284.1"/>
    <property type="molecule type" value="Genomic_DNA"/>
</dbReference>
<keyword evidence="1" id="KW-0812">Transmembrane</keyword>
<evidence type="ECO:0000256" key="1">
    <source>
        <dbReference type="SAM" id="Phobius"/>
    </source>
</evidence>
<feature type="transmembrane region" description="Helical" evidence="1">
    <location>
        <begin position="15"/>
        <end position="33"/>
    </location>
</feature>
<keyword evidence="4" id="KW-1185">Reference proteome</keyword>
<dbReference type="GeneID" id="70238655"/>
<sequence length="352" mass="39819">MSSRLNFGYSTRKSTLLIFSKINAGILEFWSWIRSYRRMMLGPPVRFLRILISLWIFFNFTGFKTLITHGWLFKTFTPVNTSEYLPLPILDTISFAGRYAVGNALQGGAPLDAVELYQEQGDAVPEFGRLVACELVSLNSLPVWLVGSTKTAVFGVFSANLDTQAFFADIMMYSDFANDEIVAVLLESDNPSRYLVVYPELSGQDVLMKAVLVDLDNEFVRRAHQAAAMAGNITVGRDEAVFVEPSRLGRENSVLEQHLQKRGQSRKPARLAKEPALIDRFNKTLERLILAGFDRFQVQSTLSKDECKELYGIVFKSARFLFRNQLRQQSEPEPDKLTNVVNNTIQLHLGEI</sequence>
<dbReference type="RefSeq" id="XP_046058408.1">
    <property type="nucleotide sequence ID" value="XM_046208003.1"/>
</dbReference>
<dbReference type="InterPro" id="IPR041260">
    <property type="entry name" value="Sld7_C"/>
</dbReference>
<evidence type="ECO:0000259" key="2">
    <source>
        <dbReference type="Pfam" id="PF18596"/>
    </source>
</evidence>
<comment type="caution">
    <text evidence="3">The sequence shown here is derived from an EMBL/GenBank/DDBJ whole genome shotgun (WGS) entry which is preliminary data.</text>
</comment>
<reference evidence="3" key="1">
    <citation type="journal article" date="2021" name="Open Biol.">
        <title>Shared evolutionary footprints suggest mitochondrial oxidative damage underlies multiple complex I losses in fungi.</title>
        <authorList>
            <person name="Schikora-Tamarit M.A."/>
            <person name="Marcet-Houben M."/>
            <person name="Nosek J."/>
            <person name="Gabaldon T."/>
        </authorList>
    </citation>
    <scope>NUCLEOTIDE SEQUENCE</scope>
    <source>
        <strain evidence="3">CBS6075</strain>
    </source>
</reference>
<dbReference type="AlphaFoldDB" id="A0A9P8NXK4"/>
<proteinExistence type="predicted"/>
<evidence type="ECO:0000313" key="4">
    <source>
        <dbReference type="Proteomes" id="UP000769157"/>
    </source>
</evidence>
<accession>A0A9P8NXK4</accession>
<keyword evidence="1" id="KW-1133">Transmembrane helix</keyword>
<gene>
    <name evidence="3" type="ORF">OGAPHI_006691</name>
</gene>
<organism evidence="3 4">
    <name type="scientific">Ogataea philodendri</name>
    <dbReference type="NCBI Taxonomy" id="1378263"/>
    <lineage>
        <taxon>Eukaryota</taxon>
        <taxon>Fungi</taxon>
        <taxon>Dikarya</taxon>
        <taxon>Ascomycota</taxon>
        <taxon>Saccharomycotina</taxon>
        <taxon>Pichiomycetes</taxon>
        <taxon>Pichiales</taxon>
        <taxon>Pichiaceae</taxon>
        <taxon>Ogataea</taxon>
    </lineage>
</organism>
<reference evidence="3" key="2">
    <citation type="submission" date="2021-01" db="EMBL/GenBank/DDBJ databases">
        <authorList>
            <person name="Schikora-Tamarit M.A."/>
        </authorList>
    </citation>
    <scope>NUCLEOTIDE SEQUENCE</scope>
    <source>
        <strain evidence="3">CBS6075</strain>
    </source>
</reference>
<dbReference type="OrthoDB" id="3990049at2759"/>
<dbReference type="Proteomes" id="UP000769157">
    <property type="component" value="Unassembled WGS sequence"/>
</dbReference>
<dbReference type="Pfam" id="PF18596">
    <property type="entry name" value="Sld7_C"/>
    <property type="match status" value="1"/>
</dbReference>
<feature type="domain" description="Sld7 C-terminal" evidence="2">
    <location>
        <begin position="280"/>
        <end position="348"/>
    </location>
</feature>